<evidence type="ECO:0000313" key="2">
    <source>
        <dbReference type="Proteomes" id="UP000823641"/>
    </source>
</evidence>
<sequence>MNTLDFKTDNYGNTKTIEIVNEFPVGYYVWNIGRINFPFEEYIPVVRRSDVPFHIRPETLIAVKTEKELADFILDYAHHKKIGWAEFCDLKEQFINWKKVPVDLINEIKVRFNPSPVYKEAWMNEESYKDMVRKHSENMFDSIICNIASYINVTNDFIKRQIEYKTKSKLIDIFCKSIIEYTSYL</sequence>
<protein>
    <submittedName>
        <fullName evidence="1">Uncharacterized protein</fullName>
    </submittedName>
</protein>
<comment type="caution">
    <text evidence="1">The sequence shown here is derived from an EMBL/GenBank/DDBJ whole genome shotgun (WGS) entry which is preliminary data.</text>
</comment>
<dbReference type="Proteomes" id="UP000823641">
    <property type="component" value="Unassembled WGS sequence"/>
</dbReference>
<dbReference type="AlphaFoldDB" id="A0A9D9N4N8"/>
<organism evidence="1 2">
    <name type="scientific">Candidatus Gallipaludibacter merdavium</name>
    <dbReference type="NCBI Taxonomy" id="2840839"/>
    <lineage>
        <taxon>Bacteria</taxon>
        <taxon>Pseudomonadati</taxon>
        <taxon>Bacteroidota</taxon>
        <taxon>Bacteroidia</taxon>
        <taxon>Bacteroidales</taxon>
        <taxon>Candidatus Gallipaludibacter</taxon>
    </lineage>
</organism>
<dbReference type="EMBL" id="JADIMG010000072">
    <property type="protein sequence ID" value="MBO8460159.1"/>
    <property type="molecule type" value="Genomic_DNA"/>
</dbReference>
<reference evidence="1" key="1">
    <citation type="submission" date="2020-10" db="EMBL/GenBank/DDBJ databases">
        <authorList>
            <person name="Gilroy R."/>
        </authorList>
    </citation>
    <scope>NUCLEOTIDE SEQUENCE</scope>
    <source>
        <strain evidence="1">G3-3990</strain>
    </source>
</reference>
<reference evidence="1" key="2">
    <citation type="journal article" date="2021" name="PeerJ">
        <title>Extensive microbial diversity within the chicken gut microbiome revealed by metagenomics and culture.</title>
        <authorList>
            <person name="Gilroy R."/>
            <person name="Ravi A."/>
            <person name="Getino M."/>
            <person name="Pursley I."/>
            <person name="Horton D.L."/>
            <person name="Alikhan N.F."/>
            <person name="Baker D."/>
            <person name="Gharbi K."/>
            <person name="Hall N."/>
            <person name="Watson M."/>
            <person name="Adriaenssens E.M."/>
            <person name="Foster-Nyarko E."/>
            <person name="Jarju S."/>
            <person name="Secka A."/>
            <person name="Antonio M."/>
            <person name="Oren A."/>
            <person name="Chaudhuri R.R."/>
            <person name="La Ragione R."/>
            <person name="Hildebrand F."/>
            <person name="Pallen M.J."/>
        </authorList>
    </citation>
    <scope>NUCLEOTIDE SEQUENCE</scope>
    <source>
        <strain evidence="1">G3-3990</strain>
    </source>
</reference>
<accession>A0A9D9N4N8</accession>
<evidence type="ECO:0000313" key="1">
    <source>
        <dbReference type="EMBL" id="MBO8460159.1"/>
    </source>
</evidence>
<name>A0A9D9N4N8_9BACT</name>
<gene>
    <name evidence="1" type="ORF">IAA73_07505</name>
</gene>
<proteinExistence type="predicted"/>